<protein>
    <submittedName>
        <fullName evidence="2">Uncharacterized protein</fullName>
    </submittedName>
</protein>
<keyword evidence="7" id="KW-1185">Reference proteome</keyword>
<dbReference type="AlphaFoldDB" id="A0A5N5U2A8"/>
<dbReference type="EMBL" id="QJOW01000001">
    <property type="protein sequence ID" value="KAB7518611.1"/>
    <property type="molecule type" value="Genomic_DNA"/>
</dbReference>
<gene>
    <name evidence="2" type="ORF">DM867_12255</name>
    <name evidence="4" type="ORF">DMP03_04455</name>
    <name evidence="3" type="ORF">DP108_11000</name>
</gene>
<evidence type="ECO:0000313" key="6">
    <source>
        <dbReference type="Proteomes" id="UP000326302"/>
    </source>
</evidence>
<evidence type="ECO:0000313" key="2">
    <source>
        <dbReference type="EMBL" id="KAB7512686.1"/>
    </source>
</evidence>
<feature type="compositionally biased region" description="Basic and acidic residues" evidence="1">
    <location>
        <begin position="1"/>
        <end position="45"/>
    </location>
</feature>
<sequence>MSLHRTEQARQEVSLHRAEQTRQEVSLHRTEQARRGTGEMDRRCPDCGVTTESVTFRTN</sequence>
<dbReference type="Proteomes" id="UP000326865">
    <property type="component" value="Unassembled WGS sequence"/>
</dbReference>
<evidence type="ECO:0000313" key="3">
    <source>
        <dbReference type="EMBL" id="KAB7515488.1"/>
    </source>
</evidence>
<feature type="compositionally biased region" description="Polar residues" evidence="1">
    <location>
        <begin position="50"/>
        <end position="59"/>
    </location>
</feature>
<dbReference type="Proteomes" id="UP000326302">
    <property type="component" value="Unassembled WGS sequence"/>
</dbReference>
<evidence type="ECO:0000313" key="7">
    <source>
        <dbReference type="Proteomes" id="UP000326865"/>
    </source>
</evidence>
<dbReference type="EMBL" id="QKKZ01000007">
    <property type="protein sequence ID" value="KAB7512686.1"/>
    <property type="molecule type" value="Genomic_DNA"/>
</dbReference>
<organism evidence="2 7">
    <name type="scientific">Halosegnis rubeus</name>
    <dbReference type="NCBI Taxonomy" id="2212850"/>
    <lineage>
        <taxon>Archaea</taxon>
        <taxon>Methanobacteriati</taxon>
        <taxon>Methanobacteriota</taxon>
        <taxon>Stenosarchaea group</taxon>
        <taxon>Halobacteria</taxon>
        <taxon>Halobacteriales</taxon>
        <taxon>Natronomonadaceae</taxon>
        <taxon>Halosegnis</taxon>
    </lineage>
</organism>
<evidence type="ECO:0000313" key="5">
    <source>
        <dbReference type="Proteomes" id="UP000326207"/>
    </source>
</evidence>
<dbReference type="EMBL" id="QMDY01000007">
    <property type="protein sequence ID" value="KAB7515488.1"/>
    <property type="molecule type" value="Genomic_DNA"/>
</dbReference>
<evidence type="ECO:0000313" key="4">
    <source>
        <dbReference type="EMBL" id="KAB7518611.1"/>
    </source>
</evidence>
<accession>A0A5N5UJG7</accession>
<dbReference type="RefSeq" id="WP_152119490.1">
    <property type="nucleotide sequence ID" value="NZ_QKKZ01000007.1"/>
</dbReference>
<name>A0A5N5U2A8_9EURY</name>
<feature type="region of interest" description="Disordered" evidence="1">
    <location>
        <begin position="1"/>
        <end position="59"/>
    </location>
</feature>
<reference evidence="5 6" key="1">
    <citation type="submission" date="2019-10" db="EMBL/GenBank/DDBJ databases">
        <title>Unraveling microbial dark matter from salterns through culturing: the case of the genus Halosegnis.</title>
        <authorList>
            <person name="Duran-Viseras A."/>
            <person name="Andrei A.-S."/>
            <person name="Vera-Gargallo B."/>
            <person name="Ghai R."/>
            <person name="Sanchez-Porro C."/>
            <person name="Ventosa A."/>
        </authorList>
    </citation>
    <scope>NUCLEOTIDE SEQUENCE [LARGE SCALE GENOMIC DNA]</scope>
    <source>
        <strain evidence="4 6">F17-44</strain>
        <strain evidence="2 7">F18-79</strain>
        <strain evidence="3 5">F19-13</strain>
    </source>
</reference>
<accession>A0A5N5U2A8</accession>
<proteinExistence type="predicted"/>
<evidence type="ECO:0000256" key="1">
    <source>
        <dbReference type="SAM" id="MobiDB-lite"/>
    </source>
</evidence>
<accession>A0A5N5UAG1</accession>
<comment type="caution">
    <text evidence="2">The sequence shown here is derived from an EMBL/GenBank/DDBJ whole genome shotgun (WGS) entry which is preliminary data.</text>
</comment>
<dbReference type="Proteomes" id="UP000326207">
    <property type="component" value="Unassembled WGS sequence"/>
</dbReference>